<dbReference type="EMBL" id="CP097463">
    <property type="protein sequence ID" value="WAX58495.1"/>
    <property type="molecule type" value="Genomic_DNA"/>
</dbReference>
<dbReference type="Gene3D" id="3.40.50.300">
    <property type="entry name" value="P-loop containing nucleotide triphosphate hydrolases"/>
    <property type="match status" value="1"/>
</dbReference>
<organism evidence="4 5">
    <name type="scientific">Jatrophihabitans cynanchi</name>
    <dbReference type="NCBI Taxonomy" id="2944128"/>
    <lineage>
        <taxon>Bacteria</taxon>
        <taxon>Bacillati</taxon>
        <taxon>Actinomycetota</taxon>
        <taxon>Actinomycetes</taxon>
        <taxon>Jatrophihabitantales</taxon>
        <taxon>Jatrophihabitantaceae</taxon>
        <taxon>Jatrophihabitans</taxon>
    </lineage>
</organism>
<protein>
    <submittedName>
        <fullName evidence="4">CpaF/VirB11 family protein</fullName>
    </submittedName>
</protein>
<evidence type="ECO:0000313" key="4">
    <source>
        <dbReference type="EMBL" id="WAX58495.1"/>
    </source>
</evidence>
<comment type="similarity">
    <text evidence="1">Belongs to the GSP E family.</text>
</comment>
<dbReference type="CDD" id="cd01130">
    <property type="entry name" value="VirB11-like_ATPase"/>
    <property type="match status" value="1"/>
</dbReference>
<dbReference type="PANTHER" id="PTHR30486:SF6">
    <property type="entry name" value="TYPE IV PILUS RETRACTATION ATPASE PILT"/>
    <property type="match status" value="1"/>
</dbReference>
<dbReference type="SMART" id="SM00382">
    <property type="entry name" value="AAA"/>
    <property type="match status" value="1"/>
</dbReference>
<evidence type="ECO:0000259" key="3">
    <source>
        <dbReference type="SMART" id="SM00382"/>
    </source>
</evidence>
<feature type="region of interest" description="Disordered" evidence="2">
    <location>
        <begin position="1"/>
        <end position="80"/>
    </location>
</feature>
<dbReference type="Gene3D" id="3.30.450.380">
    <property type="match status" value="1"/>
</dbReference>
<dbReference type="PANTHER" id="PTHR30486">
    <property type="entry name" value="TWITCHING MOTILITY PROTEIN PILT"/>
    <property type="match status" value="1"/>
</dbReference>
<dbReference type="InterPro" id="IPR001482">
    <property type="entry name" value="T2SS/T4SS_dom"/>
</dbReference>
<evidence type="ECO:0000256" key="2">
    <source>
        <dbReference type="SAM" id="MobiDB-lite"/>
    </source>
</evidence>
<proteinExistence type="inferred from homology"/>
<evidence type="ECO:0000256" key="1">
    <source>
        <dbReference type="ARBA" id="ARBA00006611"/>
    </source>
</evidence>
<dbReference type="RefSeq" id="WP_269445033.1">
    <property type="nucleotide sequence ID" value="NZ_CP097463.1"/>
</dbReference>
<dbReference type="SUPFAM" id="SSF52540">
    <property type="entry name" value="P-loop containing nucleoside triphosphate hydrolases"/>
    <property type="match status" value="1"/>
</dbReference>
<reference evidence="4" key="1">
    <citation type="submission" date="2022-05" db="EMBL/GenBank/DDBJ databases">
        <title>Jatrophihabitans sp. SB3-54 whole genome sequence.</title>
        <authorList>
            <person name="Suh M.K."/>
            <person name="Eom M.K."/>
            <person name="Kim J.S."/>
            <person name="Kim H.S."/>
            <person name="Do H.E."/>
            <person name="Shin Y.K."/>
            <person name="Lee J.-S."/>
        </authorList>
    </citation>
    <scope>NUCLEOTIDE SEQUENCE</scope>
    <source>
        <strain evidence="4">SB3-54</strain>
    </source>
</reference>
<dbReference type="InterPro" id="IPR027417">
    <property type="entry name" value="P-loop_NTPase"/>
</dbReference>
<dbReference type="InterPro" id="IPR003593">
    <property type="entry name" value="AAA+_ATPase"/>
</dbReference>
<sequence>MTDYSRAPWTMDEPAADVSGVRPPGPASLPNGSVSPTAGGHDGPRVQDRLPLPSLPPVTATARRTDPVPPGAGVVEDTLGEDDYGVVEELRNRVSTRLAAEDKNYPAAGKRELTKKLIRNEYEQWVLHEASRGRAAPTEATEEQIFAAVLAELDGLGRLAPLLARTNVEDIHFEGCDSTMLRLASGKLVAGPPIAGTDGELEQLLRAIGARSGDGQTSREFSSAAPILNVRLKGVTELGARLQAAMDVLPRPAGVIRVHRYSDPSLADLRAQNMIDTPMHAFLHYAVLAGSSVLVSGNPGVGKTTLLRALASTINFNNVVVTVEDERELGLHLLRWNPDERQMTRRHAVSRSFESRLPNAEGRGAFTMSHALNEALRASPTWVIVGEVRGAYVTSLLEAATSGIASVMCTIHARSAEGVFKKVKINALKADPAPDSELIMESLSELDLVVHVSRDERDGRWYRYVSGIYELGEVGDSGKPDLTPIFKPRRPGEQPVPWGPGALSDGLRDRLESVGFHAEQWLSEGRSDWRDPDAGERAS</sequence>
<dbReference type="InterPro" id="IPR050921">
    <property type="entry name" value="T4SS_GSP_E_ATPase"/>
</dbReference>
<evidence type="ECO:0000313" key="5">
    <source>
        <dbReference type="Proteomes" id="UP001164693"/>
    </source>
</evidence>
<name>A0ABY7K0X4_9ACTN</name>
<gene>
    <name evidence="4" type="ORF">M6B22_06955</name>
</gene>
<feature type="domain" description="AAA+ ATPase" evidence="3">
    <location>
        <begin position="289"/>
        <end position="456"/>
    </location>
</feature>
<keyword evidence="5" id="KW-1185">Reference proteome</keyword>
<dbReference type="Proteomes" id="UP001164693">
    <property type="component" value="Chromosome"/>
</dbReference>
<accession>A0ABY7K0X4</accession>
<dbReference type="Pfam" id="PF00437">
    <property type="entry name" value="T2SSE"/>
    <property type="match status" value="1"/>
</dbReference>